<organism evidence="2 3">
    <name type="scientific">Chiayiivirga flava</name>
    <dbReference type="NCBI Taxonomy" id="659595"/>
    <lineage>
        <taxon>Bacteria</taxon>
        <taxon>Pseudomonadati</taxon>
        <taxon>Pseudomonadota</taxon>
        <taxon>Gammaproteobacteria</taxon>
        <taxon>Lysobacterales</taxon>
        <taxon>Lysobacteraceae</taxon>
        <taxon>Chiayiivirga</taxon>
    </lineage>
</organism>
<dbReference type="EMBL" id="JACHHP010000001">
    <property type="protein sequence ID" value="MBB5206640.1"/>
    <property type="molecule type" value="Genomic_DNA"/>
</dbReference>
<dbReference type="RefSeq" id="WP_183958824.1">
    <property type="nucleotide sequence ID" value="NZ_JACHHP010000001.1"/>
</dbReference>
<dbReference type="Gene3D" id="1.20.1260.10">
    <property type="match status" value="1"/>
</dbReference>
<comment type="caution">
    <text evidence="2">The sequence shown here is derived from an EMBL/GenBank/DDBJ whole genome shotgun (WGS) entry which is preliminary data.</text>
</comment>
<accession>A0A7W8D4J2</accession>
<evidence type="ECO:0000259" key="1">
    <source>
        <dbReference type="Pfam" id="PF09537"/>
    </source>
</evidence>
<gene>
    <name evidence="2" type="ORF">HNQ52_000156</name>
</gene>
<sequence length="160" mass="18115">MSESLNILPELIEASRDGMDFYAEAADTVRDTELSKLFRRMARAKADLAQELSNEVDTQPAKKAAASKAKPAGKRAQVAAWVRELHATYRDLREGLSAIHLDQVAQIEQTEAELLGRVQKIRHDRDHSYVVRVLAMQYEAQARVVHEGLRARKRRLAPTR</sequence>
<name>A0A7W8D4J2_9GAMM</name>
<proteinExistence type="predicted"/>
<evidence type="ECO:0000313" key="3">
    <source>
        <dbReference type="Proteomes" id="UP000521199"/>
    </source>
</evidence>
<keyword evidence="3" id="KW-1185">Reference proteome</keyword>
<dbReference type="InterPro" id="IPR019052">
    <property type="entry name" value="DUF2383"/>
</dbReference>
<dbReference type="Pfam" id="PF09537">
    <property type="entry name" value="DUF2383"/>
    <property type="match status" value="1"/>
</dbReference>
<dbReference type="AlphaFoldDB" id="A0A7W8D4J2"/>
<reference evidence="2 3" key="1">
    <citation type="submission" date="2020-08" db="EMBL/GenBank/DDBJ databases">
        <title>Genomic Encyclopedia of Type Strains, Phase IV (KMG-IV): sequencing the most valuable type-strain genomes for metagenomic binning, comparative biology and taxonomic classification.</title>
        <authorList>
            <person name="Goeker M."/>
        </authorList>
    </citation>
    <scope>NUCLEOTIDE SEQUENCE [LARGE SCALE GENOMIC DNA]</scope>
    <source>
        <strain evidence="2 3">DSM 24163</strain>
    </source>
</reference>
<dbReference type="Proteomes" id="UP000521199">
    <property type="component" value="Unassembled WGS sequence"/>
</dbReference>
<evidence type="ECO:0000313" key="2">
    <source>
        <dbReference type="EMBL" id="MBB5206640.1"/>
    </source>
</evidence>
<protein>
    <submittedName>
        <fullName evidence="2">Uncharacterized protein (TIGR02284 family)</fullName>
    </submittedName>
</protein>
<feature type="domain" description="DUF2383" evidence="1">
    <location>
        <begin position="5"/>
        <end position="62"/>
    </location>
</feature>
<dbReference type="InterPro" id="IPR012347">
    <property type="entry name" value="Ferritin-like"/>
</dbReference>